<protein>
    <submittedName>
        <fullName evidence="3">Uncharacterized protein</fullName>
    </submittedName>
</protein>
<dbReference type="InterPro" id="IPR006652">
    <property type="entry name" value="Kelch_1"/>
</dbReference>
<dbReference type="Gene3D" id="2.120.10.80">
    <property type="entry name" value="Kelch-type beta propeller"/>
    <property type="match status" value="2"/>
</dbReference>
<dbReference type="Proteomes" id="UP000030742">
    <property type="component" value="Unassembled WGS sequence"/>
</dbReference>
<accession>U4TY43</accession>
<keyword evidence="1" id="KW-0880">Kelch repeat</keyword>
<evidence type="ECO:0000256" key="2">
    <source>
        <dbReference type="ARBA" id="ARBA00022737"/>
    </source>
</evidence>
<dbReference type="Pfam" id="PF01344">
    <property type="entry name" value="Kelch_1"/>
    <property type="match status" value="2"/>
</dbReference>
<dbReference type="OrthoDB" id="432528at2759"/>
<dbReference type="AlphaFoldDB" id="U4TY43"/>
<evidence type="ECO:0000313" key="4">
    <source>
        <dbReference type="Proteomes" id="UP000030742"/>
    </source>
</evidence>
<dbReference type="PANTHER" id="PTHR46093">
    <property type="entry name" value="ACYL-COA-BINDING DOMAIN-CONTAINING PROTEIN 5"/>
    <property type="match status" value="1"/>
</dbReference>
<dbReference type="Pfam" id="PF24681">
    <property type="entry name" value="Kelch_KLHDC2_KLHL20_DRC7"/>
    <property type="match status" value="1"/>
</dbReference>
<dbReference type="SUPFAM" id="SSF117281">
    <property type="entry name" value="Kelch motif"/>
    <property type="match status" value="1"/>
</dbReference>
<dbReference type="STRING" id="77166.U4TY43"/>
<feature type="non-terminal residue" evidence="3">
    <location>
        <position position="827"/>
    </location>
</feature>
<gene>
    <name evidence="3" type="ORF">D910_02331</name>
</gene>
<organism evidence="3 4">
    <name type="scientific">Dendroctonus ponderosae</name>
    <name type="common">Mountain pine beetle</name>
    <dbReference type="NCBI Taxonomy" id="77166"/>
    <lineage>
        <taxon>Eukaryota</taxon>
        <taxon>Metazoa</taxon>
        <taxon>Ecdysozoa</taxon>
        <taxon>Arthropoda</taxon>
        <taxon>Hexapoda</taxon>
        <taxon>Insecta</taxon>
        <taxon>Pterygota</taxon>
        <taxon>Neoptera</taxon>
        <taxon>Endopterygota</taxon>
        <taxon>Coleoptera</taxon>
        <taxon>Polyphaga</taxon>
        <taxon>Cucujiformia</taxon>
        <taxon>Curculionidae</taxon>
        <taxon>Scolytinae</taxon>
        <taxon>Dendroctonus</taxon>
    </lineage>
</organism>
<dbReference type="InterPro" id="IPR015915">
    <property type="entry name" value="Kelch-typ_b-propeller"/>
</dbReference>
<dbReference type="PANTHER" id="PTHR46093:SF18">
    <property type="entry name" value="FIBRONECTIN TYPE-III DOMAIN-CONTAINING PROTEIN"/>
    <property type="match status" value="1"/>
</dbReference>
<sequence>MWTSVVPDEVRGAAPSARSKHSATLLGEHVYVLGGRNGNLPLKDFWKYNLVQLSMFMTSEFMQINQNLTYLFHLNLQNAEKIVLLLDTHVMQIAYVSDVSGNWQQLKPSGDLLPCLQEHTAVAYKDNIFVFGGEVSFSSSTETPLWVYDVRDNSWRKVKTKKVPLCCRFKDLMKLCVLPGVATPKGRRGHTALVHNGAMLIYGGYQDLRGSCGELWAFHFGKLNHFSSLTNGIERYPELVRETSINANTESWHLVSAAPSKPSDQFPSPRHKHSAVVHGEAMWIYGGMNDLHSRGDLWKWDFYTKFWTNIKTKLNPGPLHSHACCKLPSSMIIFGGERNGQSSNDLWKFNFGEHRLLQASSDLSQILQHFRCFADVESWEKISIAGLKPRPRSESRAFIVSELLLKGASKMSLEAKSVRIRARTCTSADRGNRHSSYLPNNRVAPCEKTYIFEPTQQYSEPHRSSKGSFLQEISKLSQINLSRINSKCNYTILSKGNTTDSTESLLRQRTSPQQDINTCLIDSDYADSSTSSDEEVKETTRKKRVEFDSIVKKIPRDPISVPNFSVLNLTTPVLTPVEASKLVYLTDEETDIELKVANHHSITELQPLKRGDSYSSHLGYADNPLYHETIKEKSQENVSSTSDYCSIETVNRLSSASSYSVKTNTPQEETLKTKDNIKDGMFGFCNPNYLSSTVKSLLTNEEKISVSKMLERNQPEQQDSEGEVLELSSFNGPLDRNTKVVYRHSCRSIRPWNLPLNKNLKGNSCEGRAQSASRAERKQVEIKPAMKEIERVDPFLPLYVYVVGGKEQGHVTSLAEVSFNKLGHNGS</sequence>
<keyword evidence="2" id="KW-0677">Repeat</keyword>
<dbReference type="EMBL" id="KB631642">
    <property type="protein sequence ID" value="ERL84908.1"/>
    <property type="molecule type" value="Genomic_DNA"/>
</dbReference>
<reference evidence="3 4" key="1">
    <citation type="journal article" date="2013" name="Genome Biol.">
        <title>Draft genome of the mountain pine beetle, Dendroctonus ponderosae Hopkins, a major forest pest.</title>
        <authorList>
            <person name="Keeling C.I."/>
            <person name="Yuen M.M."/>
            <person name="Liao N.Y."/>
            <person name="Docking T.R."/>
            <person name="Chan S.K."/>
            <person name="Taylor G.A."/>
            <person name="Palmquist D.L."/>
            <person name="Jackman S.D."/>
            <person name="Nguyen A."/>
            <person name="Li M."/>
            <person name="Henderson H."/>
            <person name="Janes J.K."/>
            <person name="Zhao Y."/>
            <person name="Pandoh P."/>
            <person name="Moore R."/>
            <person name="Sperling F.A."/>
            <person name="Huber D.P."/>
            <person name="Birol I."/>
            <person name="Jones S.J."/>
            <person name="Bohlmann J."/>
        </authorList>
    </citation>
    <scope>NUCLEOTIDE SEQUENCE</scope>
</reference>
<name>U4TY43_DENPD</name>
<evidence type="ECO:0000313" key="3">
    <source>
        <dbReference type="EMBL" id="ERL84908.1"/>
    </source>
</evidence>
<proteinExistence type="predicted"/>
<evidence type="ECO:0000256" key="1">
    <source>
        <dbReference type="ARBA" id="ARBA00022441"/>
    </source>
</evidence>